<dbReference type="PANTHER" id="PTHR33132:SF113">
    <property type="entry name" value="SERINE-RICH PROTEIN-LIKE PROTEIN"/>
    <property type="match status" value="1"/>
</dbReference>
<feature type="region of interest" description="Disordered" evidence="1">
    <location>
        <begin position="44"/>
        <end position="73"/>
    </location>
</feature>
<dbReference type="PANTHER" id="PTHR33132">
    <property type="entry name" value="OSJNBB0118P14.9 PROTEIN"/>
    <property type="match status" value="1"/>
</dbReference>
<dbReference type="EMBL" id="EQ974211">
    <property type="protein sequence ID" value="EEF31929.1"/>
    <property type="molecule type" value="Genomic_DNA"/>
</dbReference>
<dbReference type="OrthoDB" id="638181at2759"/>
<evidence type="ECO:0000256" key="1">
    <source>
        <dbReference type="SAM" id="MobiDB-lite"/>
    </source>
</evidence>
<feature type="region of interest" description="Disordered" evidence="1">
    <location>
        <begin position="125"/>
        <end position="151"/>
    </location>
</feature>
<dbReference type="AlphaFoldDB" id="B9SWU0"/>
<dbReference type="Proteomes" id="UP000008311">
    <property type="component" value="Unassembled WGS sequence"/>
</dbReference>
<name>B9SWU0_RICCO</name>
<protein>
    <recommendedName>
        <fullName evidence="4">Serine-rich protein</fullName>
    </recommendedName>
</protein>
<evidence type="ECO:0008006" key="4">
    <source>
        <dbReference type="Google" id="ProtNLM"/>
    </source>
</evidence>
<feature type="compositionally biased region" description="Low complexity" evidence="1">
    <location>
        <begin position="60"/>
        <end position="73"/>
    </location>
</feature>
<proteinExistence type="predicted"/>
<keyword evidence="3" id="KW-1185">Reference proteome</keyword>
<dbReference type="eggNOG" id="ENOG502S9HC">
    <property type="taxonomic scope" value="Eukaryota"/>
</dbReference>
<reference evidence="3" key="1">
    <citation type="journal article" date="2010" name="Nat. Biotechnol.">
        <title>Draft genome sequence of the oilseed species Ricinus communis.</title>
        <authorList>
            <person name="Chan A.P."/>
            <person name="Crabtree J."/>
            <person name="Zhao Q."/>
            <person name="Lorenzi H."/>
            <person name="Orvis J."/>
            <person name="Puiu D."/>
            <person name="Melake-Berhan A."/>
            <person name="Jones K.M."/>
            <person name="Redman J."/>
            <person name="Chen G."/>
            <person name="Cahoon E.B."/>
            <person name="Gedil M."/>
            <person name="Stanke M."/>
            <person name="Haas B.J."/>
            <person name="Wortman J.R."/>
            <person name="Fraser-Liggett C.M."/>
            <person name="Ravel J."/>
            <person name="Rabinowicz P.D."/>
        </authorList>
    </citation>
    <scope>NUCLEOTIDE SEQUENCE [LARGE SCALE GENOMIC DNA]</scope>
    <source>
        <strain evidence="3">cv. Hale</strain>
    </source>
</reference>
<dbReference type="OMA" id="YSRRRTC"/>
<accession>B9SWU0</accession>
<evidence type="ECO:0000313" key="2">
    <source>
        <dbReference type="EMBL" id="EEF31929.1"/>
    </source>
</evidence>
<evidence type="ECO:0000313" key="3">
    <source>
        <dbReference type="Proteomes" id="UP000008311"/>
    </source>
</evidence>
<organism evidence="2 3">
    <name type="scientific">Ricinus communis</name>
    <name type="common">Castor bean</name>
    <dbReference type="NCBI Taxonomy" id="3988"/>
    <lineage>
        <taxon>Eukaryota</taxon>
        <taxon>Viridiplantae</taxon>
        <taxon>Streptophyta</taxon>
        <taxon>Embryophyta</taxon>
        <taxon>Tracheophyta</taxon>
        <taxon>Spermatophyta</taxon>
        <taxon>Magnoliopsida</taxon>
        <taxon>eudicotyledons</taxon>
        <taxon>Gunneridae</taxon>
        <taxon>Pentapetalae</taxon>
        <taxon>rosids</taxon>
        <taxon>fabids</taxon>
        <taxon>Malpighiales</taxon>
        <taxon>Euphorbiaceae</taxon>
        <taxon>Acalyphoideae</taxon>
        <taxon>Acalypheae</taxon>
        <taxon>Ricinus</taxon>
    </lineage>
</organism>
<feature type="compositionally biased region" description="Basic residues" evidence="1">
    <location>
        <begin position="142"/>
        <end position="151"/>
    </location>
</feature>
<gene>
    <name evidence="2" type="ORF">RCOM_0011070</name>
</gene>
<sequence>MSMAIKNHPSSSSSPYSRRRTCLCSPSAHPGSFKCSFHRIDKNPRSRRHCPTAAAHLNPSSSSSSFSSSETGKAAATLTSTAAAVSSKSKMVNNLMMTLNINLLKAFLLQIIKPPRSPNLQRRRTFQPNKPTRFCPLNNGGRGHHHGVTVS</sequence>
<dbReference type="InParanoid" id="B9SWU0"/>